<feature type="binding site" evidence="10">
    <location>
        <position position="268"/>
    </location>
    <ligand>
        <name>Zn(2+)</name>
        <dbReference type="ChEBI" id="CHEBI:29105"/>
    </ligand>
</feature>
<gene>
    <name evidence="10 11" type="primary">thiC</name>
    <name evidence="11" type="ORF">EYG76_02335</name>
</gene>
<comment type="function">
    <text evidence="1 10">Catalyzes the synthesis of the hydroxymethylpyrimidine phosphate (HMP-P) moiety of thiamine from aminoimidazole ribotide (AIR) in a radical S-adenosyl-L-methionine (SAM)-dependent reaction.</text>
</comment>
<feature type="binding site" evidence="10">
    <location>
        <position position="94"/>
    </location>
    <ligand>
        <name>substrate</name>
    </ligand>
</feature>
<dbReference type="HAMAP" id="MF_00089">
    <property type="entry name" value="ThiC"/>
    <property type="match status" value="1"/>
</dbReference>
<dbReference type="Pfam" id="PF01964">
    <property type="entry name" value="ThiC_Rad_SAM"/>
    <property type="match status" value="1"/>
</dbReference>
<evidence type="ECO:0000313" key="11">
    <source>
        <dbReference type="EMBL" id="HIP17124.1"/>
    </source>
</evidence>
<accession>A0A833DQ69</accession>
<dbReference type="SFLD" id="SFLDG01114">
    <property type="entry name" value="phosphomethylpyrimidine_syntha"/>
    <property type="match status" value="1"/>
</dbReference>
<dbReference type="AlphaFoldDB" id="A0A833DQ69"/>
<keyword evidence="6 10" id="KW-0784">Thiamine biosynthesis</keyword>
<feature type="binding site" evidence="10">
    <location>
        <position position="162"/>
    </location>
    <ligand>
        <name>substrate</name>
    </ligand>
</feature>
<evidence type="ECO:0000256" key="5">
    <source>
        <dbReference type="ARBA" id="ARBA00022833"/>
    </source>
</evidence>
<reference evidence="11" key="1">
    <citation type="journal article" date="2020" name="ISME J.">
        <title>Gammaproteobacteria mediating utilization of methyl-, sulfur- and petroleum organic compounds in deep ocean hydrothermal plumes.</title>
        <authorList>
            <person name="Zhou Z."/>
            <person name="Liu Y."/>
            <person name="Pan J."/>
            <person name="Cron B.R."/>
            <person name="Toner B.M."/>
            <person name="Anantharaman K."/>
            <person name="Breier J.A."/>
            <person name="Dick G.J."/>
            <person name="Li M."/>
        </authorList>
    </citation>
    <scope>NUCLEOTIDE SEQUENCE</scope>
    <source>
        <strain evidence="11">SZUA-1385</strain>
    </source>
</reference>
<feature type="binding site" evidence="10">
    <location>
        <position position="411"/>
    </location>
    <ligand>
        <name>[4Fe-4S] cluster</name>
        <dbReference type="ChEBI" id="CHEBI:49883"/>
        <note>4Fe-4S-S-AdoMet</note>
    </ligand>
</feature>
<feature type="binding site" evidence="10">
    <location>
        <position position="291"/>
    </location>
    <ligand>
        <name>substrate</name>
    </ligand>
</feature>
<dbReference type="SFLD" id="SFLDF00407">
    <property type="entry name" value="phosphomethylpyrimidine_syntha"/>
    <property type="match status" value="1"/>
</dbReference>
<dbReference type="UniPathway" id="UPA00060"/>
<evidence type="ECO:0000256" key="8">
    <source>
        <dbReference type="ARBA" id="ARBA00023014"/>
    </source>
</evidence>
<dbReference type="GO" id="GO:0009229">
    <property type="term" value="P:thiamine diphosphate biosynthetic process"/>
    <property type="evidence" value="ECO:0007669"/>
    <property type="project" value="UniProtKB-UniRule"/>
</dbReference>
<dbReference type="SFLD" id="SFLDS00113">
    <property type="entry name" value="Radical_SAM_Phosphomethylpyrim"/>
    <property type="match status" value="1"/>
</dbReference>
<dbReference type="GO" id="GO:0051539">
    <property type="term" value="F:4 iron, 4 sulfur cluster binding"/>
    <property type="evidence" value="ECO:0007669"/>
    <property type="project" value="UniProtKB-KW"/>
</dbReference>
<feature type="binding site" evidence="10">
    <location>
        <position position="332"/>
    </location>
    <ligand>
        <name>Zn(2+)</name>
        <dbReference type="ChEBI" id="CHEBI:29105"/>
    </ligand>
</feature>
<comment type="similarity">
    <text evidence="10">Belongs to the ThiC family.</text>
</comment>
<dbReference type="EMBL" id="DQSV01000047">
    <property type="protein sequence ID" value="HIP17124.1"/>
    <property type="molecule type" value="Genomic_DNA"/>
</dbReference>
<protein>
    <recommendedName>
        <fullName evidence="10">Phosphomethylpyrimidine synthase</fullName>
        <ecNumber evidence="10">4.1.99.17</ecNumber>
    </recommendedName>
    <alternativeName>
        <fullName evidence="10">Hydroxymethylpyrimidine phosphate synthase</fullName>
        <shortName evidence="10">HMP-P synthase</shortName>
        <shortName evidence="10">HMP-phosphate synthase</shortName>
        <shortName evidence="10">HMPP synthase</shortName>
    </alternativeName>
    <alternativeName>
        <fullName evidence="10">Thiamine biosynthesis protein ThiC</fullName>
    </alternativeName>
</protein>
<evidence type="ECO:0000313" key="12">
    <source>
        <dbReference type="Proteomes" id="UP000605144"/>
    </source>
</evidence>
<comment type="catalytic activity">
    <reaction evidence="10">
        <text>5-amino-1-(5-phospho-beta-D-ribosyl)imidazole + S-adenosyl-L-methionine = 4-amino-2-methyl-5-(phosphooxymethyl)pyrimidine + CO + 5'-deoxyadenosine + formate + L-methionine + 3 H(+)</text>
        <dbReference type="Rhea" id="RHEA:24840"/>
        <dbReference type="ChEBI" id="CHEBI:15378"/>
        <dbReference type="ChEBI" id="CHEBI:15740"/>
        <dbReference type="ChEBI" id="CHEBI:17245"/>
        <dbReference type="ChEBI" id="CHEBI:17319"/>
        <dbReference type="ChEBI" id="CHEBI:57844"/>
        <dbReference type="ChEBI" id="CHEBI:58354"/>
        <dbReference type="ChEBI" id="CHEBI:59789"/>
        <dbReference type="ChEBI" id="CHEBI:137981"/>
        <dbReference type="EC" id="4.1.99.17"/>
    </reaction>
</comment>
<evidence type="ECO:0000256" key="1">
    <source>
        <dbReference type="ARBA" id="ARBA00003175"/>
    </source>
</evidence>
<evidence type="ECO:0000256" key="2">
    <source>
        <dbReference type="ARBA" id="ARBA00022485"/>
    </source>
</evidence>
<dbReference type="PANTHER" id="PTHR30557:SF1">
    <property type="entry name" value="PHOSPHOMETHYLPYRIMIDINE SYNTHASE, CHLOROPLASTIC"/>
    <property type="match status" value="1"/>
</dbReference>
<sequence>MTQMIDAKNNVITEEMKYVARREGIDPDKIRKLVSKGYVVIPKNIHRATNPVGIGDNLRTKINVNIGTSPDCVDIELEIRKTKVANKYGADAIMDLSTGGDLSEIRKKIMENTDLPIGTVPIYEMGVISKKKYGSIIDMDEDIMFNTIEKQAKEGVDFMTLHCGITRNSVESLKKEDRIMGIVSRGGSFLAAYIVHHNKENPLYSQFDYLLEILKEHDVTLSLGDGMRPGCLCDNTDRPQIQELIILGELVDRCREIGVQVMVEGPGHVPLNNIEANIRIQKSICKNAPFYVLGPIVTDMAPGYDHITSAIGGAIAGYAGANFLCYVTPAEHVRLMNEEDVKEGIIAAKIAAQAADVAKGNKIAWEMEKEMAIARKNHLWDKQFQLAFDKEKPKRMREELPSSNEKACSVCGDLCALLIAENIKKDNCKKIK</sequence>
<evidence type="ECO:0000256" key="3">
    <source>
        <dbReference type="ARBA" id="ARBA00022691"/>
    </source>
</evidence>
<dbReference type="NCBIfam" id="NF009895">
    <property type="entry name" value="PRK13352.1"/>
    <property type="match status" value="1"/>
</dbReference>
<keyword evidence="3 10" id="KW-0949">S-adenosyl-L-methionine</keyword>
<dbReference type="NCBIfam" id="TIGR00190">
    <property type="entry name" value="thiC"/>
    <property type="match status" value="1"/>
</dbReference>
<feature type="binding site" evidence="10">
    <location>
        <begin position="184"/>
        <end position="186"/>
    </location>
    <ligand>
        <name>substrate</name>
    </ligand>
</feature>
<organism evidence="11 12">
    <name type="scientific">Methanothermococcus okinawensis</name>
    <dbReference type="NCBI Taxonomy" id="155863"/>
    <lineage>
        <taxon>Archaea</taxon>
        <taxon>Methanobacteriati</taxon>
        <taxon>Methanobacteriota</taxon>
        <taxon>Methanomada group</taxon>
        <taxon>Methanococci</taxon>
        <taxon>Methanococcales</taxon>
        <taxon>Methanococcaceae</taxon>
        <taxon>Methanothermococcus</taxon>
    </lineage>
</organism>
<proteinExistence type="inferred from homology"/>
<dbReference type="Proteomes" id="UP000605144">
    <property type="component" value="Unassembled WGS sequence"/>
</dbReference>
<dbReference type="GO" id="GO:0009228">
    <property type="term" value="P:thiamine biosynthetic process"/>
    <property type="evidence" value="ECO:0007669"/>
    <property type="project" value="UniProtKB-UniRule"/>
</dbReference>
<dbReference type="GO" id="GO:0008270">
    <property type="term" value="F:zinc ion binding"/>
    <property type="evidence" value="ECO:0007669"/>
    <property type="project" value="UniProtKB-UniRule"/>
</dbReference>
<feature type="binding site" evidence="10">
    <location>
        <position position="65"/>
    </location>
    <ligand>
        <name>substrate</name>
    </ligand>
</feature>
<dbReference type="InterPro" id="IPR037509">
    <property type="entry name" value="ThiC"/>
</dbReference>
<keyword evidence="4 10" id="KW-0479">Metal-binding</keyword>
<feature type="binding site" evidence="10">
    <location>
        <position position="408"/>
    </location>
    <ligand>
        <name>[4Fe-4S] cluster</name>
        <dbReference type="ChEBI" id="CHEBI:49883"/>
        <note>4Fe-4S-S-AdoMet</note>
    </ligand>
</feature>
<dbReference type="InterPro" id="IPR038521">
    <property type="entry name" value="ThiC/Bza_core_dom"/>
</dbReference>
<comment type="caution">
    <text evidence="11">The sequence shown here is derived from an EMBL/GenBank/DDBJ whole genome shotgun (WGS) entry which is preliminary data.</text>
</comment>
<evidence type="ECO:0000256" key="9">
    <source>
        <dbReference type="ARBA" id="ARBA00023239"/>
    </source>
</evidence>
<keyword evidence="5 10" id="KW-0862">Zinc</keyword>
<keyword evidence="7 10" id="KW-0408">Iron</keyword>
<evidence type="ECO:0000256" key="10">
    <source>
        <dbReference type="HAMAP-Rule" id="MF_00089"/>
    </source>
</evidence>
<keyword evidence="9 10" id="KW-0456">Lyase</keyword>
<feature type="binding site" evidence="10">
    <location>
        <position position="264"/>
    </location>
    <ligand>
        <name>substrate</name>
    </ligand>
</feature>
<dbReference type="InterPro" id="IPR002817">
    <property type="entry name" value="ThiC/BzaA/B"/>
</dbReference>
<comment type="pathway">
    <text evidence="10">Cofactor biosynthesis; thiamine diphosphate biosynthesis.</text>
</comment>
<feature type="binding site" evidence="10">
    <location>
        <position position="123"/>
    </location>
    <ligand>
        <name>substrate</name>
    </ligand>
</feature>
<feature type="binding site" evidence="10">
    <location>
        <position position="415"/>
    </location>
    <ligand>
        <name>[4Fe-4S] cluster</name>
        <dbReference type="ChEBI" id="CHEBI:49883"/>
        <note>4Fe-4S-S-AdoMet</note>
    </ligand>
</feature>
<dbReference type="GO" id="GO:0070284">
    <property type="term" value="F:phosphomethylpyrimidine synthase activity"/>
    <property type="evidence" value="ECO:0007669"/>
    <property type="project" value="UniProtKB-EC"/>
</dbReference>
<dbReference type="EC" id="4.1.99.17" evidence="10"/>
<dbReference type="Gene3D" id="3.20.20.540">
    <property type="entry name" value="Radical SAM ThiC family, central domain"/>
    <property type="match status" value="1"/>
</dbReference>
<dbReference type="FunFam" id="3.20.20.540:FF:000001">
    <property type="entry name" value="Phosphomethylpyrimidine synthase"/>
    <property type="match status" value="1"/>
</dbReference>
<comment type="cofactor">
    <cofactor evidence="10">
        <name>[4Fe-4S] cluster</name>
        <dbReference type="ChEBI" id="CHEBI:49883"/>
    </cofactor>
    <text evidence="10">Binds 1 [4Fe-4S] cluster per subunit. The cluster is coordinated with 3 cysteines and an exchangeable S-adenosyl-L-methionine.</text>
</comment>
<keyword evidence="8 10" id="KW-0411">Iron-sulfur</keyword>
<dbReference type="PANTHER" id="PTHR30557">
    <property type="entry name" value="THIAMINE BIOSYNTHESIS PROTEIN THIC"/>
    <property type="match status" value="1"/>
</dbReference>
<evidence type="ECO:0000256" key="4">
    <source>
        <dbReference type="ARBA" id="ARBA00022723"/>
    </source>
</evidence>
<keyword evidence="2 10" id="KW-0004">4Fe-4S</keyword>
<name>A0A833DQ69_9EURY</name>
<evidence type="ECO:0000256" key="6">
    <source>
        <dbReference type="ARBA" id="ARBA00022977"/>
    </source>
</evidence>
<feature type="binding site" evidence="10">
    <location>
        <begin position="225"/>
        <end position="228"/>
    </location>
    <ligand>
        <name>substrate</name>
    </ligand>
</feature>
<evidence type="ECO:0000256" key="7">
    <source>
        <dbReference type="ARBA" id="ARBA00023004"/>
    </source>
</evidence>